<sequence>MSRVAALSATNYKNARHETGVQMNKKPGKVIATKGSKLVQHITSGEKGETISLITCNNAEGIVLPPVLIIKGVNQKPEFLDGLPPGSTVYMNKKSAYINSGLFMKCYTTHGLQPLDRSFFKPFKTFYATELRPWIVANKERKITTYQAGKLIGAAWIRATSTVSAISGFKACGIFPYNPNAIPEHYYTVAETSYTSFENTATINMPDNNLSVASYEEITDNQSLTPDKGSTVISIERASSTDQQTALIKKNILIVMECSPSTSLSEPVLINISPTQHLLQLFPIPIVTKVPNRRKRQVLNCPTVIDQKKNKVTKALKKVRKKETKRTRRYRKTKH</sequence>
<dbReference type="AlphaFoldDB" id="A0AAW1K173"/>
<evidence type="ECO:0000313" key="2">
    <source>
        <dbReference type="EMBL" id="KAK9711244.1"/>
    </source>
</evidence>
<organism evidence="2 3">
    <name type="scientific">Popillia japonica</name>
    <name type="common">Japanese beetle</name>
    <dbReference type="NCBI Taxonomy" id="7064"/>
    <lineage>
        <taxon>Eukaryota</taxon>
        <taxon>Metazoa</taxon>
        <taxon>Ecdysozoa</taxon>
        <taxon>Arthropoda</taxon>
        <taxon>Hexapoda</taxon>
        <taxon>Insecta</taxon>
        <taxon>Pterygota</taxon>
        <taxon>Neoptera</taxon>
        <taxon>Endopterygota</taxon>
        <taxon>Coleoptera</taxon>
        <taxon>Polyphaga</taxon>
        <taxon>Scarabaeiformia</taxon>
        <taxon>Scarabaeidae</taxon>
        <taxon>Rutelinae</taxon>
        <taxon>Popillia</taxon>
    </lineage>
</organism>
<name>A0AAW1K173_POPJA</name>
<evidence type="ECO:0000256" key="1">
    <source>
        <dbReference type="SAM" id="MobiDB-lite"/>
    </source>
</evidence>
<proteinExistence type="predicted"/>
<comment type="caution">
    <text evidence="2">The sequence shown here is derived from an EMBL/GenBank/DDBJ whole genome shotgun (WGS) entry which is preliminary data.</text>
</comment>
<dbReference type="Proteomes" id="UP001458880">
    <property type="component" value="Unassembled WGS sequence"/>
</dbReference>
<evidence type="ECO:0008006" key="4">
    <source>
        <dbReference type="Google" id="ProtNLM"/>
    </source>
</evidence>
<protein>
    <recommendedName>
        <fullName evidence="4">Transposase</fullName>
    </recommendedName>
</protein>
<accession>A0AAW1K173</accession>
<gene>
    <name evidence="2" type="ORF">QE152_g25573</name>
</gene>
<evidence type="ECO:0000313" key="3">
    <source>
        <dbReference type="Proteomes" id="UP001458880"/>
    </source>
</evidence>
<dbReference type="EMBL" id="JASPKY010000283">
    <property type="protein sequence ID" value="KAK9711244.1"/>
    <property type="molecule type" value="Genomic_DNA"/>
</dbReference>
<reference evidence="2 3" key="1">
    <citation type="journal article" date="2024" name="BMC Genomics">
        <title>De novo assembly and annotation of Popillia japonica's genome with initial clues to its potential as an invasive pest.</title>
        <authorList>
            <person name="Cucini C."/>
            <person name="Boschi S."/>
            <person name="Funari R."/>
            <person name="Cardaioli E."/>
            <person name="Iannotti N."/>
            <person name="Marturano G."/>
            <person name="Paoli F."/>
            <person name="Bruttini M."/>
            <person name="Carapelli A."/>
            <person name="Frati F."/>
            <person name="Nardi F."/>
        </authorList>
    </citation>
    <scope>NUCLEOTIDE SEQUENCE [LARGE SCALE GENOMIC DNA]</scope>
    <source>
        <strain evidence="2">DMR45628</strain>
    </source>
</reference>
<feature type="region of interest" description="Disordered" evidence="1">
    <location>
        <begin position="313"/>
        <end position="335"/>
    </location>
</feature>
<keyword evidence="3" id="KW-1185">Reference proteome</keyword>